<gene>
    <name evidence="2" type="ORF">ACFFOL_07505</name>
</gene>
<feature type="transmembrane region" description="Helical" evidence="1">
    <location>
        <begin position="12"/>
        <end position="36"/>
    </location>
</feature>
<keyword evidence="1" id="KW-0812">Transmembrane</keyword>
<accession>A0ABD5MNI0</accession>
<keyword evidence="3" id="KW-1185">Reference proteome</keyword>
<evidence type="ECO:0000313" key="3">
    <source>
        <dbReference type="Proteomes" id="UP001589595"/>
    </source>
</evidence>
<dbReference type="AlphaFoldDB" id="A0ABD5MNI0"/>
<sequence>MTDRAQRKETGGLLFVLAGVAGFVFLLTIVVIWALAYGPLS</sequence>
<dbReference type="EMBL" id="JBHMAJ010000006">
    <property type="protein sequence ID" value="MFB9824015.1"/>
    <property type="molecule type" value="Genomic_DNA"/>
</dbReference>
<dbReference type="RefSeq" id="WP_264084012.1">
    <property type="nucleotide sequence ID" value="NZ_CP082286.1"/>
</dbReference>
<dbReference type="GeneID" id="75735216"/>
<evidence type="ECO:0000256" key="1">
    <source>
        <dbReference type="SAM" id="Phobius"/>
    </source>
</evidence>
<protein>
    <recommendedName>
        <fullName evidence="4">Cytochrome c oxidase subunit 2A</fullName>
    </recommendedName>
</protein>
<keyword evidence="1" id="KW-0472">Membrane</keyword>
<evidence type="ECO:0008006" key="4">
    <source>
        <dbReference type="Google" id="ProtNLM"/>
    </source>
</evidence>
<evidence type="ECO:0000313" key="2">
    <source>
        <dbReference type="EMBL" id="MFB9824015.1"/>
    </source>
</evidence>
<comment type="caution">
    <text evidence="2">The sequence shown here is derived from an EMBL/GenBank/DDBJ whole genome shotgun (WGS) entry which is preliminary data.</text>
</comment>
<proteinExistence type="predicted"/>
<name>A0ABD5MNI0_9EURY</name>
<organism evidence="2 3">
    <name type="scientific">Halobaculum roseum</name>
    <dbReference type="NCBI Taxonomy" id="2175149"/>
    <lineage>
        <taxon>Archaea</taxon>
        <taxon>Methanobacteriati</taxon>
        <taxon>Methanobacteriota</taxon>
        <taxon>Stenosarchaea group</taxon>
        <taxon>Halobacteria</taxon>
        <taxon>Halobacteriales</taxon>
        <taxon>Haloferacaceae</taxon>
        <taxon>Halobaculum</taxon>
    </lineage>
</organism>
<reference evidence="2" key="1">
    <citation type="submission" date="2024-09" db="EMBL/GenBank/DDBJ databases">
        <authorList>
            <person name="Sun Q."/>
        </authorList>
    </citation>
    <scope>NUCLEOTIDE SEQUENCE [LARGE SCALE GENOMIC DNA]</scope>
    <source>
        <strain evidence="2">JCM 31273</strain>
    </source>
</reference>
<dbReference type="Proteomes" id="UP001589595">
    <property type="component" value="Unassembled WGS sequence"/>
</dbReference>
<keyword evidence="1" id="KW-1133">Transmembrane helix</keyword>